<accession>A0ACD0P7C7</accession>
<reference evidence="1 2" key="1">
    <citation type="journal article" date="2018" name="Mol. Biol. Evol.">
        <title>Broad Genomic Sampling Reveals a Smut Pathogenic Ancestry of the Fungal Clade Ustilaginomycotina.</title>
        <authorList>
            <person name="Kijpornyongpan T."/>
            <person name="Mondo S.J."/>
            <person name="Barry K."/>
            <person name="Sandor L."/>
            <person name="Lee J."/>
            <person name="Lipzen A."/>
            <person name="Pangilinan J."/>
            <person name="LaButti K."/>
            <person name="Hainaut M."/>
            <person name="Henrissat B."/>
            <person name="Grigoriev I.V."/>
            <person name="Spatafora J.W."/>
            <person name="Aime M.C."/>
        </authorList>
    </citation>
    <scope>NUCLEOTIDE SEQUENCE [LARGE SCALE GENOMIC DNA]</scope>
    <source>
        <strain evidence="1 2">SA 807</strain>
    </source>
</reference>
<evidence type="ECO:0000313" key="2">
    <source>
        <dbReference type="Proteomes" id="UP000245626"/>
    </source>
</evidence>
<proteinExistence type="predicted"/>
<keyword evidence="2" id="KW-1185">Reference proteome</keyword>
<sequence>MVGHHLHQAFRSWFKETESDGSPILPSPLSKKYAVLPEVLGQGSFAVVKLVVEKSTGTKRALKIIAKKPLKDSNEKMLKEEIAILGAVEHPNIIKMWDMYETKEGVFIVTDLCGGGELFDRLVEKVHYNELDARHIMRQILLGVEYLHDHDIIHRDLKPENILLRDKTDASQVVISDFGLSRFIPEEGLLMTACGSPQYVSPEVLLGTGYGPAVDIWSSGVIAYSLLAGYTPFYGEDQPSLFQQIIQMKVEFEPEYWTGVSDVAKDFICRCLCPADRRMTAKQALAHPWLSDLPPIHDENDRGCCLKDGALRNMTAMRKLRKAVTAVEAVNHLTRLHALRQQHGEAHPEKQNSLLKIMAALRTHRRGESLIASPVVSNDDCDETHPKLATITNTDSCDTILADPDSERRQQREASRQKGGDRRGDSGMALDLVVMSMFLPENWGAGFGKSSGGNTSSSNSKPSTPKRSGGGTAAVARAAEATAHGQDLEEAEGERSGRDGQEELAPPEPDSPSASSTGQSDATVKPTRRSSSGREQSTKRKPSASSSALNTLLDQYKSAEVPSSAKFDPNVKVREPAKMTMANAWKYVPLLVGQGITIGSAVASHAFYGPPKKSWGIEMSVFTRIMRDVAQYSEFASISGLQQFFDLSSFLPTPKDGLITPVTFRVKRRNLRGFLAEADAQEDGKREISGEWVVGKQTWRRLQSEWRNGKQKGKERVILYIHGGAYFVMSAATHRPLTISLSKYTECRVFGINYRLAPDTRFPGALHDCVASWFRLTDDLGIPPSNIVLGADSAGGGLALATMYYLRDNGYELPSGAMLFSPWVDLTMSCDSWETNSKFDYLPMPMSGDHMNPVSAYLGENVNKYITHPYVSPLFGDMHGLPPLLIQAGDAEVLRDEITLLAHKASLAGVAVRHELYEDCVHVFQAFLFLDASRKALQSARHFVRTALDKRSKGKTEVGKAATDQINEEMRKNMSNSKGERVEPRTGESRHARERSRVHQHTVHGPSGQHHAHARPQASGSKEDKRKGNPQESEESSEGEDFASRDDEETWELDRRASVEDDKAPAKEGIVENLPVDSLDDSAAPTKSALDSSQADAVEEQRQASQAQDVESHVDEDEAPTPLARRSPATSLASLPPQAGHSRSMSSSSITITLEEARKRAEAAFQQQQSAQAAPLSKFHAPEKPLTPRLRRSLSGKDLSSHGSSSNGGSLSMSPSSATPSMEKEIDGLLKSFKTDQALKTNVWTPDPR</sequence>
<organism evidence="1 2">
    <name type="scientific">Violaceomyces palustris</name>
    <dbReference type="NCBI Taxonomy" id="1673888"/>
    <lineage>
        <taxon>Eukaryota</taxon>
        <taxon>Fungi</taxon>
        <taxon>Dikarya</taxon>
        <taxon>Basidiomycota</taxon>
        <taxon>Ustilaginomycotina</taxon>
        <taxon>Ustilaginomycetes</taxon>
        <taxon>Violaceomycetales</taxon>
        <taxon>Violaceomycetaceae</taxon>
        <taxon>Violaceomyces</taxon>
    </lineage>
</organism>
<dbReference type="EMBL" id="KZ819701">
    <property type="protein sequence ID" value="PWN53988.1"/>
    <property type="molecule type" value="Genomic_DNA"/>
</dbReference>
<dbReference type="Proteomes" id="UP000245626">
    <property type="component" value="Unassembled WGS sequence"/>
</dbReference>
<protein>
    <submittedName>
        <fullName evidence="1">Pkinase-domain-containing protein</fullName>
    </submittedName>
</protein>
<evidence type="ECO:0000313" key="1">
    <source>
        <dbReference type="EMBL" id="PWN53988.1"/>
    </source>
</evidence>
<gene>
    <name evidence="1" type="ORF">IE53DRAFT_372738</name>
</gene>
<name>A0ACD0P7C7_9BASI</name>